<dbReference type="InterPro" id="IPR036770">
    <property type="entry name" value="Ankyrin_rpt-contain_sf"/>
</dbReference>
<dbReference type="SMART" id="SM00248">
    <property type="entry name" value="ANK"/>
    <property type="match status" value="3"/>
</dbReference>
<gene>
    <name evidence="4" type="ORF">MGAL_10B026907</name>
</gene>
<evidence type="ECO:0000256" key="3">
    <source>
        <dbReference type="PROSITE-ProRule" id="PRU00023"/>
    </source>
</evidence>
<dbReference type="Proteomes" id="UP000596742">
    <property type="component" value="Unassembled WGS sequence"/>
</dbReference>
<keyword evidence="2 3" id="KW-0040">ANK repeat</keyword>
<dbReference type="AlphaFoldDB" id="A0A8B6CR27"/>
<feature type="repeat" description="ANK" evidence="3">
    <location>
        <begin position="11"/>
        <end position="43"/>
    </location>
</feature>
<dbReference type="InterPro" id="IPR002110">
    <property type="entry name" value="Ankyrin_rpt"/>
</dbReference>
<evidence type="ECO:0000256" key="1">
    <source>
        <dbReference type="ARBA" id="ARBA00022737"/>
    </source>
</evidence>
<dbReference type="PRINTS" id="PR01415">
    <property type="entry name" value="ANKYRIN"/>
</dbReference>
<evidence type="ECO:0000313" key="5">
    <source>
        <dbReference type="Proteomes" id="UP000596742"/>
    </source>
</evidence>
<evidence type="ECO:0000313" key="4">
    <source>
        <dbReference type="EMBL" id="VDI08412.1"/>
    </source>
</evidence>
<proteinExistence type="predicted"/>
<name>A0A8B6CR27_MYTGA</name>
<keyword evidence="5" id="KW-1185">Reference proteome</keyword>
<sequence>MSVDYAFDVVARSTPLHIACFIGRTDIVLSLLDHNASINMAKEDGTTPLFYACEVRHYNIVRILLDKGANLEMCRLDNKSPLNIATDNRHVDVEEIVTNYQINQNKHSKVSSVQMY</sequence>
<organism evidence="4 5">
    <name type="scientific">Mytilus galloprovincialis</name>
    <name type="common">Mediterranean mussel</name>
    <dbReference type="NCBI Taxonomy" id="29158"/>
    <lineage>
        <taxon>Eukaryota</taxon>
        <taxon>Metazoa</taxon>
        <taxon>Spiralia</taxon>
        <taxon>Lophotrochozoa</taxon>
        <taxon>Mollusca</taxon>
        <taxon>Bivalvia</taxon>
        <taxon>Autobranchia</taxon>
        <taxon>Pteriomorphia</taxon>
        <taxon>Mytilida</taxon>
        <taxon>Mytiloidea</taxon>
        <taxon>Mytilidae</taxon>
        <taxon>Mytilinae</taxon>
        <taxon>Mytilus</taxon>
    </lineage>
</organism>
<accession>A0A8B6CR27</accession>
<feature type="repeat" description="ANK" evidence="3">
    <location>
        <begin position="44"/>
        <end position="76"/>
    </location>
</feature>
<dbReference type="PANTHER" id="PTHR24198">
    <property type="entry name" value="ANKYRIN REPEAT AND PROTEIN KINASE DOMAIN-CONTAINING PROTEIN"/>
    <property type="match status" value="1"/>
</dbReference>
<evidence type="ECO:0000256" key="2">
    <source>
        <dbReference type="ARBA" id="ARBA00023043"/>
    </source>
</evidence>
<dbReference type="Gene3D" id="1.25.40.20">
    <property type="entry name" value="Ankyrin repeat-containing domain"/>
    <property type="match status" value="1"/>
</dbReference>
<dbReference type="EMBL" id="UYJE01002176">
    <property type="protein sequence ID" value="VDI08412.1"/>
    <property type="molecule type" value="Genomic_DNA"/>
</dbReference>
<protein>
    <submittedName>
        <fullName evidence="4">Uncharacterized protein</fullName>
    </submittedName>
</protein>
<dbReference type="Pfam" id="PF12796">
    <property type="entry name" value="Ank_2"/>
    <property type="match status" value="1"/>
</dbReference>
<dbReference type="PROSITE" id="PS50297">
    <property type="entry name" value="ANK_REP_REGION"/>
    <property type="match status" value="2"/>
</dbReference>
<dbReference type="SUPFAM" id="SSF48403">
    <property type="entry name" value="Ankyrin repeat"/>
    <property type="match status" value="1"/>
</dbReference>
<keyword evidence="1" id="KW-0677">Repeat</keyword>
<dbReference type="PROSITE" id="PS50088">
    <property type="entry name" value="ANK_REPEAT"/>
    <property type="match status" value="2"/>
</dbReference>
<reference evidence="4" key="1">
    <citation type="submission" date="2018-11" db="EMBL/GenBank/DDBJ databases">
        <authorList>
            <person name="Alioto T."/>
            <person name="Alioto T."/>
        </authorList>
    </citation>
    <scope>NUCLEOTIDE SEQUENCE</scope>
</reference>
<comment type="caution">
    <text evidence="4">The sequence shown here is derived from an EMBL/GenBank/DDBJ whole genome shotgun (WGS) entry which is preliminary data.</text>
</comment>
<dbReference type="PANTHER" id="PTHR24198:SF194">
    <property type="entry name" value="INVERSIN-A"/>
    <property type="match status" value="1"/>
</dbReference>
<dbReference type="OrthoDB" id="6108379at2759"/>